<feature type="compositionally biased region" description="Polar residues" evidence="2">
    <location>
        <begin position="186"/>
        <end position="203"/>
    </location>
</feature>
<evidence type="ECO:0000256" key="1">
    <source>
        <dbReference type="ARBA" id="ARBA00023172"/>
    </source>
</evidence>
<evidence type="ECO:0000313" key="3">
    <source>
        <dbReference type="EMBL" id="CPV51988.1"/>
    </source>
</evidence>
<dbReference type="GO" id="GO:0003677">
    <property type="term" value="F:DNA binding"/>
    <property type="evidence" value="ECO:0007669"/>
    <property type="project" value="InterPro"/>
</dbReference>
<dbReference type="PANTHER" id="PTHR30349:SF64">
    <property type="entry name" value="PROPHAGE INTEGRASE INTD-RELATED"/>
    <property type="match status" value="1"/>
</dbReference>
<dbReference type="AlphaFoldDB" id="A0A0U0ZLV6"/>
<accession>A0A0U0ZLV6</accession>
<dbReference type="InterPro" id="IPR002104">
    <property type="entry name" value="Integrase_catalytic"/>
</dbReference>
<dbReference type="RefSeq" id="WP_016892775.1">
    <property type="nucleotide sequence ID" value="NZ_CSWP01000004.1"/>
</dbReference>
<reference evidence="3 4" key="1">
    <citation type="submission" date="2015-03" db="EMBL/GenBank/DDBJ databases">
        <authorList>
            <person name="Murphy D."/>
        </authorList>
    </citation>
    <scope>NUCLEOTIDE SEQUENCE [LARGE SCALE GENOMIC DNA]</scope>
    <source>
        <strain evidence="3 4">PAP088</strain>
    </source>
</reference>
<dbReference type="InterPro" id="IPR050090">
    <property type="entry name" value="Tyrosine_recombinase_XerCD"/>
</dbReference>
<organism evidence="3 4">
    <name type="scientific">Mycobacteroides abscessus</name>
    <dbReference type="NCBI Taxonomy" id="36809"/>
    <lineage>
        <taxon>Bacteria</taxon>
        <taxon>Bacillati</taxon>
        <taxon>Actinomycetota</taxon>
        <taxon>Actinomycetes</taxon>
        <taxon>Mycobacteriales</taxon>
        <taxon>Mycobacteriaceae</taxon>
        <taxon>Mycobacteroides</taxon>
    </lineage>
</organism>
<dbReference type="PROSITE" id="PS51898">
    <property type="entry name" value="TYR_RECOMBINASE"/>
    <property type="match status" value="1"/>
</dbReference>
<dbReference type="SUPFAM" id="SSF56349">
    <property type="entry name" value="DNA breaking-rejoining enzymes"/>
    <property type="match status" value="1"/>
</dbReference>
<evidence type="ECO:0000256" key="2">
    <source>
        <dbReference type="SAM" id="MobiDB-lite"/>
    </source>
</evidence>
<proteinExistence type="predicted"/>
<dbReference type="EMBL" id="CSWP01000004">
    <property type="protein sequence ID" value="CPV51988.1"/>
    <property type="molecule type" value="Genomic_DNA"/>
</dbReference>
<dbReference type="GO" id="GO:0006310">
    <property type="term" value="P:DNA recombination"/>
    <property type="evidence" value="ECO:0007669"/>
    <property type="project" value="UniProtKB-KW"/>
</dbReference>
<dbReference type="InterPro" id="IPR011010">
    <property type="entry name" value="DNA_brk_join_enz"/>
</dbReference>
<evidence type="ECO:0000313" key="4">
    <source>
        <dbReference type="Proteomes" id="UP000045782"/>
    </source>
</evidence>
<dbReference type="Gene3D" id="1.10.443.10">
    <property type="entry name" value="Intergrase catalytic core"/>
    <property type="match status" value="1"/>
</dbReference>
<sequence length="211" mass="23600">MLFSVATGIRASELQGSEVQDIQLSEHPGTSGLVSVRRKKRTPLFKPEALKTENAYRDVPLDPWLADDLRTYLSEVHPHADNPRAPLFPGPLSRKAGKALGRKVSDSADMFDWTRPIDEQNVYKRFWLPALDALGYPHSRWHDLRHGFSVSALEGENVRDVSRWLGHAKISTTMDIYAAVLKSETGGKTNPSTRPQPLPTNNVVPLDRKAI</sequence>
<name>A0A0U0ZLV6_9MYCO</name>
<dbReference type="GO" id="GO:0015074">
    <property type="term" value="P:DNA integration"/>
    <property type="evidence" value="ECO:0007669"/>
    <property type="project" value="InterPro"/>
</dbReference>
<feature type="region of interest" description="Disordered" evidence="2">
    <location>
        <begin position="185"/>
        <end position="211"/>
    </location>
</feature>
<gene>
    <name evidence="3" type="ORF">ERS075579_02330</name>
</gene>
<dbReference type="PANTHER" id="PTHR30349">
    <property type="entry name" value="PHAGE INTEGRASE-RELATED"/>
    <property type="match status" value="1"/>
</dbReference>
<dbReference type="Proteomes" id="UP000045782">
    <property type="component" value="Unassembled WGS sequence"/>
</dbReference>
<keyword evidence="1" id="KW-0233">DNA recombination</keyword>
<dbReference type="InterPro" id="IPR013762">
    <property type="entry name" value="Integrase-like_cat_sf"/>
</dbReference>
<dbReference type="Pfam" id="PF00589">
    <property type="entry name" value="Phage_integrase"/>
    <property type="match status" value="1"/>
</dbReference>
<protein>
    <submittedName>
        <fullName evidence="3">Phage integrase family protein</fullName>
    </submittedName>
</protein>